<dbReference type="InterPro" id="IPR036271">
    <property type="entry name" value="Tet_transcr_reg_TetR-rel_C_sf"/>
</dbReference>
<dbReference type="Gene3D" id="1.10.357.10">
    <property type="entry name" value="Tetracycline Repressor, domain 2"/>
    <property type="match status" value="1"/>
</dbReference>
<dbReference type="InterPro" id="IPR050109">
    <property type="entry name" value="HTH-type_TetR-like_transc_reg"/>
</dbReference>
<dbReference type="Pfam" id="PF00440">
    <property type="entry name" value="TetR_N"/>
    <property type="match status" value="1"/>
</dbReference>
<dbReference type="PROSITE" id="PS50977">
    <property type="entry name" value="HTH_TETR_2"/>
    <property type="match status" value="1"/>
</dbReference>
<gene>
    <name evidence="7" type="ORF">ACFQS9_07550</name>
</gene>
<comment type="caution">
    <text evidence="7">The sequence shown here is derived from an EMBL/GenBank/DDBJ whole genome shotgun (WGS) entry which is preliminary data.</text>
</comment>
<proteinExistence type="predicted"/>
<dbReference type="Proteomes" id="UP001596484">
    <property type="component" value="Unassembled WGS sequence"/>
</dbReference>
<evidence type="ECO:0000256" key="3">
    <source>
        <dbReference type="ARBA" id="ARBA00023125"/>
    </source>
</evidence>
<name>A0ABW2RWX0_9NOCA</name>
<evidence type="ECO:0000259" key="6">
    <source>
        <dbReference type="PROSITE" id="PS50977"/>
    </source>
</evidence>
<evidence type="ECO:0000256" key="5">
    <source>
        <dbReference type="PROSITE-ProRule" id="PRU00335"/>
    </source>
</evidence>
<dbReference type="InterPro" id="IPR001647">
    <property type="entry name" value="HTH_TetR"/>
</dbReference>
<sequence>MSQRSNRSNLIEGTLRCLERLPPERITARVIAEESGANLASITYHFGSKDELVTAAVIEGLDRWLAELARGLGELPTELPALRFGHAAQAVEASRRQHTGLAKNFVGALAKAQHDPGIRRLLATGFRRSRPAVASLLGLGDDQAGEDAAGLALALFDGLLFQELLDPGLAVSGDRMTRAQIRLRRVLAARVE</sequence>
<evidence type="ECO:0000313" key="8">
    <source>
        <dbReference type="Proteomes" id="UP001596484"/>
    </source>
</evidence>
<keyword evidence="3 5" id="KW-0238">DNA-binding</keyword>
<organism evidence="7 8">
    <name type="scientific">Rhodococcus daqingensis</name>
    <dbReference type="NCBI Taxonomy" id="2479363"/>
    <lineage>
        <taxon>Bacteria</taxon>
        <taxon>Bacillati</taxon>
        <taxon>Actinomycetota</taxon>
        <taxon>Actinomycetes</taxon>
        <taxon>Mycobacteriales</taxon>
        <taxon>Nocardiaceae</taxon>
        <taxon>Rhodococcus</taxon>
    </lineage>
</organism>
<keyword evidence="8" id="KW-1185">Reference proteome</keyword>
<dbReference type="InterPro" id="IPR039538">
    <property type="entry name" value="BetI_C"/>
</dbReference>
<evidence type="ECO:0000256" key="2">
    <source>
        <dbReference type="ARBA" id="ARBA00023015"/>
    </source>
</evidence>
<accession>A0ABW2RWX0</accession>
<dbReference type="SUPFAM" id="SSF48498">
    <property type="entry name" value="Tetracyclin repressor-like, C-terminal domain"/>
    <property type="match status" value="1"/>
</dbReference>
<evidence type="ECO:0000256" key="4">
    <source>
        <dbReference type="ARBA" id="ARBA00023163"/>
    </source>
</evidence>
<feature type="domain" description="HTH tetR-type" evidence="6">
    <location>
        <begin position="4"/>
        <end position="64"/>
    </location>
</feature>
<evidence type="ECO:0000313" key="7">
    <source>
        <dbReference type="EMBL" id="MFC7447743.1"/>
    </source>
</evidence>
<keyword evidence="4" id="KW-0804">Transcription</keyword>
<dbReference type="PANTHER" id="PTHR30055">
    <property type="entry name" value="HTH-TYPE TRANSCRIPTIONAL REGULATOR RUTR"/>
    <property type="match status" value="1"/>
</dbReference>
<protein>
    <submittedName>
        <fullName evidence="7">TetR/AcrR family transcriptional regulator</fullName>
    </submittedName>
</protein>
<dbReference type="InterPro" id="IPR009057">
    <property type="entry name" value="Homeodomain-like_sf"/>
</dbReference>
<dbReference type="Pfam" id="PF13977">
    <property type="entry name" value="TetR_C_6"/>
    <property type="match status" value="1"/>
</dbReference>
<dbReference type="EMBL" id="JBHTCS010000009">
    <property type="protein sequence ID" value="MFC7447743.1"/>
    <property type="molecule type" value="Genomic_DNA"/>
</dbReference>
<reference evidence="8" key="1">
    <citation type="journal article" date="2019" name="Int. J. Syst. Evol. Microbiol.">
        <title>The Global Catalogue of Microorganisms (GCM) 10K type strain sequencing project: providing services to taxonomists for standard genome sequencing and annotation.</title>
        <authorList>
            <consortium name="The Broad Institute Genomics Platform"/>
            <consortium name="The Broad Institute Genome Sequencing Center for Infectious Disease"/>
            <person name="Wu L."/>
            <person name="Ma J."/>
        </authorList>
    </citation>
    <scope>NUCLEOTIDE SEQUENCE [LARGE SCALE GENOMIC DNA]</scope>
    <source>
        <strain evidence="8">ICMP 19430</strain>
    </source>
</reference>
<evidence type="ECO:0000256" key="1">
    <source>
        <dbReference type="ARBA" id="ARBA00022491"/>
    </source>
</evidence>
<keyword evidence="1" id="KW-0678">Repressor</keyword>
<dbReference type="SUPFAM" id="SSF46689">
    <property type="entry name" value="Homeodomain-like"/>
    <property type="match status" value="1"/>
</dbReference>
<feature type="DNA-binding region" description="H-T-H motif" evidence="5">
    <location>
        <begin position="27"/>
        <end position="46"/>
    </location>
</feature>
<keyword evidence="2" id="KW-0805">Transcription regulation</keyword>
<dbReference type="PANTHER" id="PTHR30055:SF219">
    <property type="entry name" value="TRANSCRIPTIONAL REGULATORY PROTEIN"/>
    <property type="match status" value="1"/>
</dbReference>
<dbReference type="RefSeq" id="WP_378403051.1">
    <property type="nucleotide sequence ID" value="NZ_JBHTCS010000009.1"/>
</dbReference>